<dbReference type="PANTHER" id="PTHR47197:SF3">
    <property type="entry name" value="DIHYDRO-HEME D1 DEHYDROGENASE"/>
    <property type="match status" value="1"/>
</dbReference>
<name>A0ABS7CM21_9BACL</name>
<feature type="non-terminal residue" evidence="1">
    <location>
        <position position="134"/>
    </location>
</feature>
<dbReference type="InterPro" id="IPR019405">
    <property type="entry name" value="Lactonase_7-beta_prop"/>
</dbReference>
<gene>
    <name evidence="1" type="ORF">K0U00_48950</name>
</gene>
<proteinExistence type="predicted"/>
<dbReference type="InterPro" id="IPR011045">
    <property type="entry name" value="N2O_reductase_N"/>
</dbReference>
<dbReference type="Gene3D" id="2.130.10.10">
    <property type="entry name" value="YVTN repeat-like/Quinoprotein amine dehydrogenase"/>
    <property type="match status" value="1"/>
</dbReference>
<reference evidence="1 2" key="1">
    <citation type="submission" date="2021-07" db="EMBL/GenBank/DDBJ databases">
        <title>Paenibacillus radiodurans sp. nov., isolated from the southeastern edge of Tengger Desert.</title>
        <authorList>
            <person name="Zhang G."/>
        </authorList>
    </citation>
    <scope>NUCLEOTIDE SEQUENCE [LARGE SCALE GENOMIC DNA]</scope>
    <source>
        <strain evidence="1 2">CCM 7311</strain>
    </source>
</reference>
<sequence>PEGCDPSYIAVSPDGKHAYCCLISAGAVVVLDTSKRTISMLQLPEGSQPSALAITPCGTFIYVTDIYYERIYVIRSQTGTIVKTIALIPGSDPQSIVITPDGSLAYVANRGSDEIMAINLSRNEMLTMIDLPEG</sequence>
<evidence type="ECO:0000313" key="1">
    <source>
        <dbReference type="EMBL" id="MBW7462007.1"/>
    </source>
</evidence>
<dbReference type="InterPro" id="IPR051200">
    <property type="entry name" value="Host-pathogen_enzymatic-act"/>
</dbReference>
<keyword evidence="2" id="KW-1185">Reference proteome</keyword>
<feature type="non-terminal residue" evidence="1">
    <location>
        <position position="1"/>
    </location>
</feature>
<dbReference type="PANTHER" id="PTHR47197">
    <property type="entry name" value="PROTEIN NIRF"/>
    <property type="match status" value="1"/>
</dbReference>
<dbReference type="Pfam" id="PF10282">
    <property type="entry name" value="Lactonase"/>
    <property type="match status" value="1"/>
</dbReference>
<evidence type="ECO:0000313" key="2">
    <source>
        <dbReference type="Proteomes" id="UP001519887"/>
    </source>
</evidence>
<dbReference type="SUPFAM" id="SSF50974">
    <property type="entry name" value="Nitrous oxide reductase, N-terminal domain"/>
    <property type="match status" value="1"/>
</dbReference>
<accession>A0ABS7CM21</accession>
<dbReference type="Proteomes" id="UP001519887">
    <property type="component" value="Unassembled WGS sequence"/>
</dbReference>
<organism evidence="1 2">
    <name type="scientific">Paenibacillus sepulcri</name>
    <dbReference type="NCBI Taxonomy" id="359917"/>
    <lineage>
        <taxon>Bacteria</taxon>
        <taxon>Bacillati</taxon>
        <taxon>Bacillota</taxon>
        <taxon>Bacilli</taxon>
        <taxon>Bacillales</taxon>
        <taxon>Paenibacillaceae</taxon>
        <taxon>Paenibacillus</taxon>
    </lineage>
</organism>
<dbReference type="InterPro" id="IPR015943">
    <property type="entry name" value="WD40/YVTN_repeat-like_dom_sf"/>
</dbReference>
<comment type="caution">
    <text evidence="1">The sequence shown here is derived from an EMBL/GenBank/DDBJ whole genome shotgun (WGS) entry which is preliminary data.</text>
</comment>
<dbReference type="EMBL" id="JAHZIK010003488">
    <property type="protein sequence ID" value="MBW7462007.1"/>
    <property type="molecule type" value="Genomic_DNA"/>
</dbReference>
<protein>
    <submittedName>
        <fullName evidence="1">YncE family protein</fullName>
    </submittedName>
</protein>